<evidence type="ECO:0000313" key="9">
    <source>
        <dbReference type="EMBL" id="EBW6611862.1"/>
    </source>
</evidence>
<dbReference type="InterPro" id="IPR043964">
    <property type="entry name" value="P-loop_TraG"/>
</dbReference>
<evidence type="ECO:0000256" key="1">
    <source>
        <dbReference type="ARBA" id="ARBA00006512"/>
    </source>
</evidence>
<dbReference type="PANTHER" id="PTHR30121:SF12">
    <property type="entry name" value="TYPE IV SECRETION SYSTEM PROTEIN CAGE"/>
    <property type="match status" value="1"/>
</dbReference>
<keyword evidence="2" id="KW-0547">Nucleotide-binding</keyword>
<dbReference type="InterPro" id="IPR027417">
    <property type="entry name" value="P-loop_NTPase"/>
</dbReference>
<dbReference type="EMBL" id="AAHIXF010000031">
    <property type="protein sequence ID" value="EBW6611862.1"/>
    <property type="molecule type" value="Genomic_DNA"/>
</dbReference>
<evidence type="ECO:0000256" key="3">
    <source>
        <dbReference type="ARBA" id="ARBA00022840"/>
    </source>
</evidence>
<keyword evidence="6" id="KW-0175">Coiled coil</keyword>
<comment type="caution">
    <text evidence="9">The sequence shown here is derived from an EMBL/GenBank/DDBJ whole genome shotgun (WGS) entry which is preliminary data.</text>
</comment>
<organism evidence="9">
    <name type="scientific">Salmonella muenchen</name>
    <dbReference type="NCBI Taxonomy" id="596"/>
    <lineage>
        <taxon>Bacteria</taxon>
        <taxon>Pseudomonadati</taxon>
        <taxon>Pseudomonadota</taxon>
        <taxon>Gammaproteobacteria</taxon>
        <taxon>Enterobacterales</taxon>
        <taxon>Enterobacteriaceae</taxon>
        <taxon>Salmonella</taxon>
    </lineage>
</organism>
<proteinExistence type="inferred from homology"/>
<dbReference type="InterPro" id="IPR018145">
    <property type="entry name" value="CagE_TrbE_VirB_cntrl_dom"/>
</dbReference>
<dbReference type="SUPFAM" id="SSF52540">
    <property type="entry name" value="P-loop containing nucleoside triphosphate hydrolases"/>
    <property type="match status" value="1"/>
</dbReference>
<evidence type="ECO:0000256" key="4">
    <source>
        <dbReference type="ARBA" id="ARBA00023026"/>
    </source>
</evidence>
<accession>A0A5W3IRN9</accession>
<evidence type="ECO:0000256" key="2">
    <source>
        <dbReference type="ARBA" id="ARBA00022741"/>
    </source>
</evidence>
<dbReference type="InterPro" id="IPR004346">
    <property type="entry name" value="CagE_TrbE_VirB"/>
</dbReference>
<feature type="domain" description="CagE TrbE VirB component of type IV transporter system central" evidence="7">
    <location>
        <begin position="185"/>
        <end position="388"/>
    </location>
</feature>
<reference evidence="9" key="1">
    <citation type="submission" date="2018-06" db="EMBL/GenBank/DDBJ databases">
        <authorList>
            <person name="Ashton P.M."/>
            <person name="Dallman T."/>
            <person name="Nair S."/>
            <person name="De Pinna E."/>
            <person name="Peters T."/>
            <person name="Grant K."/>
        </authorList>
    </citation>
    <scope>NUCLEOTIDE SEQUENCE</scope>
    <source>
        <strain evidence="9">246187</strain>
    </source>
</reference>
<evidence type="ECO:0000259" key="7">
    <source>
        <dbReference type="Pfam" id="PF03135"/>
    </source>
</evidence>
<name>A0A5W3IRN9_SALMU</name>
<feature type="domain" description="TraG P-loop" evidence="8">
    <location>
        <begin position="428"/>
        <end position="523"/>
    </location>
</feature>
<dbReference type="Pfam" id="PF03135">
    <property type="entry name" value="CagE_TrbE_VirB"/>
    <property type="match status" value="1"/>
</dbReference>
<evidence type="ECO:0000256" key="5">
    <source>
        <dbReference type="ARBA" id="ARBA00023635"/>
    </source>
</evidence>
<feature type="coiled-coil region" evidence="6">
    <location>
        <begin position="287"/>
        <end position="321"/>
    </location>
</feature>
<protein>
    <recommendedName>
        <fullName evidence="5">Type IV secretion system protein virB4</fullName>
    </recommendedName>
</protein>
<dbReference type="AlphaFoldDB" id="A0A5W3IRN9"/>
<comment type="similarity">
    <text evidence="1">Belongs to the TrbE/VirB4 family.</text>
</comment>
<dbReference type="NCBIfam" id="TIGR00929">
    <property type="entry name" value="VirB4_CagE"/>
    <property type="match status" value="1"/>
</dbReference>
<keyword evidence="4" id="KW-0843">Virulence</keyword>
<evidence type="ECO:0000256" key="6">
    <source>
        <dbReference type="SAM" id="Coils"/>
    </source>
</evidence>
<dbReference type="Pfam" id="PF19044">
    <property type="entry name" value="P-loop_TraG"/>
    <property type="match status" value="1"/>
</dbReference>
<gene>
    <name evidence="9" type="ORF">DP785_23975</name>
</gene>
<dbReference type="PANTHER" id="PTHR30121">
    <property type="entry name" value="UNCHARACTERIZED PROTEIN YJGR-RELATED"/>
    <property type="match status" value="1"/>
</dbReference>
<evidence type="ECO:0000259" key="8">
    <source>
        <dbReference type="Pfam" id="PF19044"/>
    </source>
</evidence>
<dbReference type="Gene3D" id="3.40.50.300">
    <property type="entry name" value="P-loop containing nucleotide triphosphate hydrolases"/>
    <property type="match status" value="1"/>
</dbReference>
<keyword evidence="3" id="KW-0067">ATP-binding</keyword>
<sequence length="820" mass="92856">MSVLVSPSVQKRKQIENDKVINDEIPYIGHVDNFTVTTDGRDYIQLIKVSGISFLSADDIEVNSWHRSLNNTLRSMAAAYPNVSFWTHIDRHVENAYPAGVSGNYFADQLDSVYGARMKKTKMRVNDLYLSIVYRPQNNVVMKKIFDLIMRNDEKGLAAEREKSITVINKISDEILVSLNKYDPERLGVYTHNGVNFSSTLEFYNYLVSGERCRIPLSRTPAKFIMSTSRPFFGSETIEMRAASETTLCAMIGIKEYPSDTTPGVFNELLGADYDFVLTQSFAFISKDTARRALKLARDRMSNADDDAKELIDEIKDALNDLASNRFIMGQHHFSLMVKGKNQEDLLDNVAKSRPVLGDIGMVTVREDLALEASFWAQLPANFKYRPRVAAITSKNFAGFSPFHNYPSGRKEGNHWGKALTLMATAAGTPLYFSNHASDPLDKDGSTKKDVGHTLILGPNGSGKTVFVGFCIAMYQKFGATSIMFTKDNDSEILIRALGGKYYPIEMKKPTNWNPFHLPVNETNSAFLKDLCRHLGAKGRTLSDRDEKDIDYAVDRVLALPKSNRRIGRVLDYLDITKQESVYTALSRWCYASPTRPGQRDGENAWVFDNKHDELMENFGSVPTTGFDITRFLDIPELRTPICMYLFHLTEQLIDGRRLIIHLAEFWKLLDDEYFEHFAKDKLKTIRKQNGMVILDSQSPSDALNHPISPTLIEQTATKIIFPIPGARRSEFTDPDKGLGLSEREYELISEELREGSRMFLVKQGHGSVVAKLDLKGMDNELAVISARTSNVRIVNELIEKYGNKPELWLPEFYKLKRAE</sequence>
<dbReference type="InterPro" id="IPR051162">
    <property type="entry name" value="T4SS_component"/>
</dbReference>
<dbReference type="GO" id="GO:0005524">
    <property type="term" value="F:ATP binding"/>
    <property type="evidence" value="ECO:0007669"/>
    <property type="project" value="UniProtKB-KW"/>
</dbReference>